<dbReference type="SUPFAM" id="SSF63829">
    <property type="entry name" value="Calcium-dependent phosphotriesterase"/>
    <property type="match status" value="1"/>
</dbReference>
<keyword evidence="4" id="KW-1185">Reference proteome</keyword>
<dbReference type="Proteomes" id="UP001501599">
    <property type="component" value="Unassembled WGS sequence"/>
</dbReference>
<evidence type="ECO:0000313" key="4">
    <source>
        <dbReference type="Proteomes" id="UP001501599"/>
    </source>
</evidence>
<keyword evidence="3" id="KW-0449">Lipoprotein</keyword>
<sequence>MTRSIPRTTSRAAHVAAVAAAASLTLVACSAQPPGGGASAESTPHGYVAGASEHEEPQLGLVGVGDDGAVTMLDLLTEESAEVAGLAFVQQTDADGRFVAASTDDGIAIVDSGAWTVEHGDHSHYYRAEPRVAATLDATGPVRIASTETVTVVVASGSDEVIVLDRADLGQGEVTELGRIDADAVAAIPLGDAILLADDAGVRLVDHAGEKLGEPATCTSPTDAMTTRVGIAVACAEGAVLATAEDAPLEAIPYPAGTDPSTIATTLDGRPGRPSVAAVGGTVGFWLLDTRERTWTLVPTPTPLAHVAAVDDADGHVVAAATDGRILALDATGAQLGATEPVLAAALARGLTPTIEVDASRAYVPVATDGTVLEIDYADAARIARTLPLAAAHVAEVGR</sequence>
<protein>
    <submittedName>
        <fullName evidence="3">Lipoprotein</fullName>
    </submittedName>
</protein>
<dbReference type="RefSeq" id="WP_344339505.1">
    <property type="nucleotide sequence ID" value="NZ_BAAAQT010000001.1"/>
</dbReference>
<gene>
    <name evidence="3" type="ORF">GCM10009846_02620</name>
</gene>
<dbReference type="InterPro" id="IPR002078">
    <property type="entry name" value="Sigma_54_int"/>
</dbReference>
<evidence type="ECO:0000259" key="2">
    <source>
        <dbReference type="PROSITE" id="PS50045"/>
    </source>
</evidence>
<keyword evidence="1" id="KW-0732">Signal</keyword>
<proteinExistence type="predicted"/>
<accession>A0ABN3AJ97</accession>
<name>A0ABN3AJ97_9MICO</name>
<feature type="signal peptide" evidence="1">
    <location>
        <begin position="1"/>
        <end position="30"/>
    </location>
</feature>
<reference evidence="3 4" key="1">
    <citation type="journal article" date="2019" name="Int. J. Syst. Evol. Microbiol.">
        <title>The Global Catalogue of Microorganisms (GCM) 10K type strain sequencing project: providing services to taxonomists for standard genome sequencing and annotation.</title>
        <authorList>
            <consortium name="The Broad Institute Genomics Platform"/>
            <consortium name="The Broad Institute Genome Sequencing Center for Infectious Disease"/>
            <person name="Wu L."/>
            <person name="Ma J."/>
        </authorList>
    </citation>
    <scope>NUCLEOTIDE SEQUENCE [LARGE SCALE GENOMIC DNA]</scope>
    <source>
        <strain evidence="3 4">JCM 16026</strain>
    </source>
</reference>
<comment type="caution">
    <text evidence="3">The sequence shown here is derived from an EMBL/GenBank/DDBJ whole genome shotgun (WGS) entry which is preliminary data.</text>
</comment>
<feature type="chain" id="PRO_5047124069" evidence="1">
    <location>
        <begin position="31"/>
        <end position="399"/>
    </location>
</feature>
<dbReference type="PROSITE" id="PS50045">
    <property type="entry name" value="SIGMA54_INTERACT_4"/>
    <property type="match status" value="1"/>
</dbReference>
<evidence type="ECO:0000313" key="3">
    <source>
        <dbReference type="EMBL" id="GAA2170847.1"/>
    </source>
</evidence>
<feature type="domain" description="Sigma-54 factor interaction" evidence="2">
    <location>
        <begin position="1"/>
        <end position="127"/>
    </location>
</feature>
<evidence type="ECO:0000256" key="1">
    <source>
        <dbReference type="SAM" id="SignalP"/>
    </source>
</evidence>
<organism evidence="3 4">
    <name type="scientific">Agrococcus versicolor</name>
    <dbReference type="NCBI Taxonomy" id="501482"/>
    <lineage>
        <taxon>Bacteria</taxon>
        <taxon>Bacillati</taxon>
        <taxon>Actinomycetota</taxon>
        <taxon>Actinomycetes</taxon>
        <taxon>Micrococcales</taxon>
        <taxon>Microbacteriaceae</taxon>
        <taxon>Agrococcus</taxon>
    </lineage>
</organism>
<dbReference type="EMBL" id="BAAAQT010000001">
    <property type="protein sequence ID" value="GAA2170847.1"/>
    <property type="molecule type" value="Genomic_DNA"/>
</dbReference>
<dbReference type="PROSITE" id="PS51257">
    <property type="entry name" value="PROKAR_LIPOPROTEIN"/>
    <property type="match status" value="1"/>
</dbReference>